<evidence type="ECO:0000256" key="12">
    <source>
        <dbReference type="SAM" id="MobiDB-lite"/>
    </source>
</evidence>
<feature type="transmembrane region" description="Helical" evidence="13">
    <location>
        <begin position="203"/>
        <end position="223"/>
    </location>
</feature>
<dbReference type="InterPro" id="IPR003968">
    <property type="entry name" value="K_chnl_volt-dep_Kv"/>
</dbReference>
<dbReference type="InterPro" id="IPR005821">
    <property type="entry name" value="Ion_trans_dom"/>
</dbReference>
<dbReference type="PRINTS" id="PR01498">
    <property type="entry name" value="SHAWCHANNEL"/>
</dbReference>
<dbReference type="SMART" id="SM00225">
    <property type="entry name" value="BTB"/>
    <property type="match status" value="1"/>
</dbReference>
<feature type="transmembrane region" description="Helical" evidence="13">
    <location>
        <begin position="258"/>
        <end position="277"/>
    </location>
</feature>
<dbReference type="AlphaFoldDB" id="Q86MY4"/>
<evidence type="ECO:0000259" key="14">
    <source>
        <dbReference type="SMART" id="SM00225"/>
    </source>
</evidence>
<dbReference type="Gene3D" id="1.10.287.70">
    <property type="match status" value="1"/>
</dbReference>
<evidence type="ECO:0000256" key="5">
    <source>
        <dbReference type="ARBA" id="ARBA00022826"/>
    </source>
</evidence>
<dbReference type="GO" id="GO:0001508">
    <property type="term" value="P:action potential"/>
    <property type="evidence" value="ECO:0007669"/>
    <property type="project" value="TreeGrafter"/>
</dbReference>
<feature type="compositionally biased region" description="Acidic residues" evidence="12">
    <location>
        <begin position="36"/>
        <end position="48"/>
    </location>
</feature>
<evidence type="ECO:0000256" key="10">
    <source>
        <dbReference type="ARBA" id="ARBA00023136"/>
    </source>
</evidence>
<evidence type="ECO:0000256" key="1">
    <source>
        <dbReference type="ARBA" id="ARBA00004141"/>
    </source>
</evidence>
<dbReference type="PANTHER" id="PTHR11537">
    <property type="entry name" value="VOLTAGE-GATED POTASSIUM CHANNEL"/>
    <property type="match status" value="1"/>
</dbReference>
<keyword evidence="7" id="KW-0630">Potassium</keyword>
<dbReference type="Gene3D" id="3.30.710.10">
    <property type="entry name" value="Potassium Channel Kv1.1, Chain A"/>
    <property type="match status" value="1"/>
</dbReference>
<keyword evidence="2" id="KW-0813">Transport</keyword>
<dbReference type="Pfam" id="PF02214">
    <property type="entry name" value="BTB_2"/>
    <property type="match status" value="1"/>
</dbReference>
<feature type="region of interest" description="Disordered" evidence="12">
    <location>
        <begin position="31"/>
        <end position="50"/>
    </location>
</feature>
<dbReference type="GO" id="GO:0051260">
    <property type="term" value="P:protein homooligomerization"/>
    <property type="evidence" value="ECO:0007669"/>
    <property type="project" value="InterPro"/>
</dbReference>
<dbReference type="CDD" id="cd18317">
    <property type="entry name" value="BTB_POZ_Kv"/>
    <property type="match status" value="1"/>
</dbReference>
<feature type="transmembrane region" description="Helical" evidence="13">
    <location>
        <begin position="421"/>
        <end position="445"/>
    </location>
</feature>
<proteinExistence type="evidence at transcript level"/>
<keyword evidence="5" id="KW-0631">Potassium channel</keyword>
<dbReference type="InterPro" id="IPR000210">
    <property type="entry name" value="BTB/POZ_dom"/>
</dbReference>
<reference evidence="15" key="1">
    <citation type="journal article" date="2006" name="J. Neurophysiol.">
        <title>Atypical phenotypes from flatworm Kv3 channels.</title>
        <authorList>
            <person name="Klassen T.L."/>
            <person name="Buckingham S.D."/>
            <person name="Atherton D.M."/>
            <person name="Dacks J.B."/>
            <person name="Gallin W.J."/>
            <person name="Spencer A.N."/>
        </authorList>
    </citation>
    <scope>NUCLEOTIDE SEQUENCE</scope>
</reference>
<dbReference type="InterPro" id="IPR003131">
    <property type="entry name" value="T1-type_BTB"/>
</dbReference>
<evidence type="ECO:0000256" key="9">
    <source>
        <dbReference type="ARBA" id="ARBA00023065"/>
    </source>
</evidence>
<feature type="transmembrane region" description="Helical" evidence="13">
    <location>
        <begin position="322"/>
        <end position="339"/>
    </location>
</feature>
<organism evidence="15">
    <name type="scientific">Notoplana atomata</name>
    <dbReference type="NCBI Taxonomy" id="221862"/>
    <lineage>
        <taxon>Eukaryota</taxon>
        <taxon>Metazoa</taxon>
        <taxon>Spiralia</taxon>
        <taxon>Lophotrochozoa</taxon>
        <taxon>Platyhelminthes</taxon>
        <taxon>Rhabditophora</taxon>
        <taxon>Polycladida</taxon>
        <taxon>Acotylea</taxon>
        <taxon>Leptoplanoidea</taxon>
        <taxon>Notoplanidae</taxon>
        <taxon>Notoplana</taxon>
    </lineage>
</organism>
<accession>Q86MY4</accession>
<feature type="domain" description="BTB" evidence="14">
    <location>
        <begin position="53"/>
        <end position="153"/>
    </location>
</feature>
<keyword evidence="4 13" id="KW-0812">Transmembrane</keyword>
<dbReference type="FunFam" id="1.10.287.70:FF:000028">
    <property type="entry name" value="potassium voltage-gated channel subfamily D member 3"/>
    <property type="match status" value="1"/>
</dbReference>
<keyword evidence="9" id="KW-0406">Ion transport</keyword>
<dbReference type="SUPFAM" id="SSF54695">
    <property type="entry name" value="POZ domain"/>
    <property type="match status" value="1"/>
</dbReference>
<dbReference type="PRINTS" id="PR00169">
    <property type="entry name" value="KCHANNEL"/>
</dbReference>
<dbReference type="Gene3D" id="1.20.120.350">
    <property type="entry name" value="Voltage-gated potassium channels. Chain C"/>
    <property type="match status" value="1"/>
</dbReference>
<keyword evidence="6" id="KW-0851">Voltage-gated channel</keyword>
<evidence type="ECO:0000256" key="11">
    <source>
        <dbReference type="ARBA" id="ARBA00023303"/>
    </source>
</evidence>
<feature type="transmembrane region" description="Helical" evidence="13">
    <location>
        <begin position="391"/>
        <end position="409"/>
    </location>
</feature>
<dbReference type="InterPro" id="IPR003974">
    <property type="entry name" value="K_chnl_volt-dep_Kv3"/>
</dbReference>
<keyword evidence="3" id="KW-0633">Potassium transport</keyword>
<sequence length="562" mass="64835">MTSRLAFQNSRFAGHMQGVFLAGRKTSCFRDRQPVEESDEDDLEEDPHSEDRQLVRINVGGSLFLTRQRTIKKMPNSRLGRLRTTGPHYLRDQEMYYFDRDPEIFRVVLNYHRLGELHLPLHVCGPSLEKELQYWGLPEELIEKCCWVSYVQLKSQKYSLLDFERFFDDRMSPRKVGPRCPRCYRFLDAMWTFLDKPSSSKGAFLYGVIVAVFVFLSLFVFIAETHPAFQLPLNSTNETSTSDVGDHYERQPWPGLETLDYVCVAFFTFDILLRVCVTPQKVTFLISPMTVIEIIAVIPYYIDFVSHFIHARYGHKPNKYLDVIHVFRIFGILRVFKILRHYSGLQVLIYTLRTSLKDLLLMLTFIGIATLFFSTLIYFSDDRTKFSSIPASFWWSIITMTTVGYGDFYPTRPWGYLVGSACALIGVLVVAFTVPILVNSFMLFYSHSQSILSVKREERLSRYHGRGYVDQPPKILKELQLKHLVPSFELGRTRSNGDVASKTSANDGDESVVMEDCPRVHIDMDGCGSEDAISPRTSQESVLDMPRLEEHRCSLDPHLLSV</sequence>
<keyword evidence="11 15" id="KW-0407">Ion channel</keyword>
<dbReference type="PANTHER" id="PTHR11537:SF254">
    <property type="entry name" value="POTASSIUM VOLTAGE-GATED CHANNEL PROTEIN SHAB"/>
    <property type="match status" value="1"/>
</dbReference>
<dbReference type="InterPro" id="IPR011333">
    <property type="entry name" value="SKP1/BTB/POZ_sf"/>
</dbReference>
<protein>
    <submittedName>
        <fullName evidence="15">Potassium channel Kv3.2</fullName>
    </submittedName>
</protein>
<dbReference type="SUPFAM" id="SSF81324">
    <property type="entry name" value="Voltage-gated potassium channels"/>
    <property type="match status" value="1"/>
</dbReference>
<dbReference type="GO" id="GO:0008076">
    <property type="term" value="C:voltage-gated potassium channel complex"/>
    <property type="evidence" value="ECO:0007669"/>
    <property type="project" value="InterPro"/>
</dbReference>
<evidence type="ECO:0000256" key="7">
    <source>
        <dbReference type="ARBA" id="ARBA00022958"/>
    </source>
</evidence>
<keyword evidence="10 13" id="KW-0472">Membrane</keyword>
<evidence type="ECO:0000256" key="3">
    <source>
        <dbReference type="ARBA" id="ARBA00022538"/>
    </source>
</evidence>
<name>Q86MY4_9PLAT</name>
<evidence type="ECO:0000313" key="15">
    <source>
        <dbReference type="EMBL" id="AAO45535.1"/>
    </source>
</evidence>
<dbReference type="PRINTS" id="PR01491">
    <property type="entry name" value="KVCHANNEL"/>
</dbReference>
<keyword evidence="8 13" id="KW-1133">Transmembrane helix</keyword>
<comment type="subcellular location">
    <subcellularLocation>
        <location evidence="1">Membrane</location>
        <topology evidence="1">Multi-pass membrane protein</topology>
    </subcellularLocation>
</comment>
<dbReference type="InterPro" id="IPR028325">
    <property type="entry name" value="VG_K_chnl"/>
</dbReference>
<dbReference type="Pfam" id="PF00520">
    <property type="entry name" value="Ion_trans"/>
    <property type="match status" value="1"/>
</dbReference>
<evidence type="ECO:0000256" key="8">
    <source>
        <dbReference type="ARBA" id="ARBA00022989"/>
    </source>
</evidence>
<feature type="transmembrane region" description="Helical" evidence="13">
    <location>
        <begin position="284"/>
        <end position="302"/>
    </location>
</feature>
<evidence type="ECO:0000256" key="2">
    <source>
        <dbReference type="ARBA" id="ARBA00022448"/>
    </source>
</evidence>
<evidence type="ECO:0000256" key="6">
    <source>
        <dbReference type="ARBA" id="ARBA00022882"/>
    </source>
</evidence>
<dbReference type="InterPro" id="IPR027359">
    <property type="entry name" value="Volt_channel_dom_sf"/>
</dbReference>
<feature type="transmembrane region" description="Helical" evidence="13">
    <location>
        <begin position="359"/>
        <end position="379"/>
    </location>
</feature>
<evidence type="ECO:0000256" key="13">
    <source>
        <dbReference type="SAM" id="Phobius"/>
    </source>
</evidence>
<dbReference type="EMBL" id="AY186794">
    <property type="protein sequence ID" value="AAO45535.1"/>
    <property type="molecule type" value="mRNA"/>
</dbReference>
<dbReference type="GO" id="GO:0005249">
    <property type="term" value="F:voltage-gated potassium channel activity"/>
    <property type="evidence" value="ECO:0007669"/>
    <property type="project" value="InterPro"/>
</dbReference>
<evidence type="ECO:0000256" key="4">
    <source>
        <dbReference type="ARBA" id="ARBA00022692"/>
    </source>
</evidence>